<dbReference type="Proteomes" id="UP000596079">
    <property type="component" value="Chromosome"/>
</dbReference>
<evidence type="ECO:0000313" key="1">
    <source>
        <dbReference type="EMBL" id="QQN88770.1"/>
    </source>
</evidence>
<dbReference type="InterPro" id="IPR045445">
    <property type="entry name" value="DUF6502"/>
</dbReference>
<dbReference type="Pfam" id="PF20112">
    <property type="entry name" value="DUF6502"/>
    <property type="match status" value="1"/>
</dbReference>
<accession>A0A7T7WJT4</accession>
<evidence type="ECO:0000313" key="2">
    <source>
        <dbReference type="Proteomes" id="UP000596079"/>
    </source>
</evidence>
<dbReference type="EMBL" id="CP060811">
    <property type="protein sequence ID" value="QQN88770.1"/>
    <property type="molecule type" value="Genomic_DNA"/>
</dbReference>
<proteinExistence type="predicted"/>
<organism evidence="1 2">
    <name type="scientific">Acinetobacter variabilis</name>
    <dbReference type="NCBI Taxonomy" id="70346"/>
    <lineage>
        <taxon>Bacteria</taxon>
        <taxon>Pseudomonadati</taxon>
        <taxon>Pseudomonadota</taxon>
        <taxon>Gammaproteobacteria</taxon>
        <taxon>Moraxellales</taxon>
        <taxon>Moraxellaceae</taxon>
        <taxon>Acinetobacter</taxon>
    </lineage>
</organism>
<dbReference type="AlphaFoldDB" id="A0A7T7WJT4"/>
<name>A0A7T7WJT4_9GAMM</name>
<dbReference type="RefSeq" id="WP_166137890.1">
    <property type="nucleotide sequence ID" value="NZ_CP060811.1"/>
</dbReference>
<gene>
    <name evidence="1" type="ORF">IAQ69_03550</name>
</gene>
<sequence>MSSSPTNDTEFNLQQVLLLMNHLTKWLIRSGVGYTEFSAALKPIFYLQAVNELEALEKKATISAISLLSGLHRKDITTFKQAIEDGYLITDTGKTEALNIPGRVVGIWVAEEWPEQLPFHNPDQDSFVKLVHRVSKEMHPRSVLNELVRLGIVRQEKKQVILEKRSFIPDQSSQDIRKLLTDNLQSHMQAGLHNIFCPEQTSFLEESIRADELTSESVEILKKHSLELWKKYSEDLFKLALERSELDEGKSDANQTFCLGIYQSDT</sequence>
<reference evidence="1 2" key="1">
    <citation type="submission" date="2020-08" db="EMBL/GenBank/DDBJ databases">
        <title>Emergence of ISAba1-mediated novel tet(X) in Acinetobacter variabilis from a chicken farm.</title>
        <authorList>
            <person name="Peng K."/>
            <person name="Li R."/>
        </authorList>
    </citation>
    <scope>NUCLEOTIDE SEQUENCE [LARGE SCALE GENOMIC DNA]</scope>
    <source>
        <strain evidence="1 2">XM9F202-2</strain>
    </source>
</reference>
<protein>
    <submittedName>
        <fullName evidence="1">Uncharacterized protein</fullName>
    </submittedName>
</protein>